<dbReference type="SUPFAM" id="SSF56672">
    <property type="entry name" value="DNA/RNA polymerases"/>
    <property type="match status" value="1"/>
</dbReference>
<keyword evidence="3" id="KW-0548">Nucleotidyltransferase</keyword>
<evidence type="ECO:0000256" key="1">
    <source>
        <dbReference type="ARBA" id="ARBA00022484"/>
    </source>
</evidence>
<organism evidence="5">
    <name type="scientific">Gremmeniella mitovirus</name>
    <dbReference type="NCBI Taxonomy" id="1084723"/>
    <lineage>
        <taxon>Viruses</taxon>
        <taxon>Riboviria</taxon>
        <taxon>Orthornavirae</taxon>
        <taxon>Lenarviricota</taxon>
        <taxon>Howeltoviricetes</taxon>
        <taxon>Cryppavirales</taxon>
        <taxon>Mitoviridae</taxon>
        <taxon>Mitovirus</taxon>
    </lineage>
</organism>
<dbReference type="PROSITE" id="PS50878">
    <property type="entry name" value="RT_POL"/>
    <property type="match status" value="1"/>
</dbReference>
<name>G3CCB3_9VIRU</name>
<dbReference type="EMBL" id="HE586988">
    <property type="protein sequence ID" value="CCD32685.2"/>
    <property type="molecule type" value="mRNA"/>
</dbReference>
<keyword evidence="1" id="KW-0696">RNA-directed RNA polymerase</keyword>
<accession>G3CCB3</accession>
<gene>
    <name evidence="5" type="primary">RdRp</name>
</gene>
<feature type="domain" description="Reverse transcriptase" evidence="4">
    <location>
        <begin position="218"/>
        <end position="436"/>
    </location>
</feature>
<evidence type="ECO:0000259" key="4">
    <source>
        <dbReference type="PROSITE" id="PS50878"/>
    </source>
</evidence>
<keyword evidence="2" id="KW-0808">Transferase</keyword>
<dbReference type="PANTHER" id="PTHR34456:SF9">
    <property type="entry name" value="MITOVIRUS RNA-DEPENDENT RNA POLYMERASE"/>
    <property type="match status" value="1"/>
</dbReference>
<proteinExistence type="evidence at transcript level"/>
<dbReference type="PANTHER" id="PTHR34456">
    <property type="entry name" value="MITOVIRUS RNA-DEPENDENT RNA POLYMERASE"/>
    <property type="match status" value="1"/>
</dbReference>
<sequence>MNKNLFQIVIKLFVMIFLNTDVKLFVSLYFKCLTKHLKHHGVVSTVKVFKQIRFHVTRYLCGSPLRINSMMIGIDKDGWPKMIDFLKPLANGTRSDKQFLLSILFITRSFVEKDKTKLVPDWSTITQPRTTQKEYIIPSGFIKDWVLNNHLGTYKSEFDDSNHFVSVKSSPTGPSTLTALWGLWNHSYESFNWLFKITSLSGVNYLTEIMNWTWLRDLGNKNNNKWSKQFLGSLSLIYDPECKVRIVAMLDYTTQLFLRPIHNDLFKLLKKLPQDRTFTQDPLNDWEDNEHSFWSIDLTAATDRFPISLQRRLLLYIYSDPELANSWQNLLVHREYARYGLNPIKYSVGQPMGAYSSWPAFTLSHHLVVHWCAHLCGINKFKDYIILGDDIVIHNDNIAKKYVEIMGKLGVGLSDSKTHVSKDTYEFAKRWIHKGQEISPLPITGIVNNITNPYIVLMNLYDFFKIKRNQYNFSGDLLTMLLKLYQGLKIYKRDKSKRFYYLSLNRFKNLDIFLFALNNSFGYSTYDHKRSFLISRNYSKDLPGPKIMQDLISYVISTGLSDLTVESVNKSLKFVDTLIDNKSLLHIEDPNDLSNLPLFKGFQAYISNLRKTVDEWNNESISLIEASRGLVQMDILPIIKGSNRKILELQTIGKIYLSGIQGINNTEFEIFGSSQMIPSNKNLGIQEGSSLNSFSSLSSSIDINLVFIQNELNVIAKKNWMPPATEESVADSYAAFAAMFN</sequence>
<evidence type="ECO:0000313" key="5">
    <source>
        <dbReference type="EMBL" id="CCD32685.2"/>
    </source>
</evidence>
<dbReference type="InterPro" id="IPR008686">
    <property type="entry name" value="RNA_pol_mitovir"/>
</dbReference>
<protein>
    <submittedName>
        <fullName evidence="5">RNA dependent RNA polymerase</fullName>
    </submittedName>
</protein>
<reference evidence="5" key="1">
    <citation type="journal article" date="2012" name="Fungal Biol.">
        <title>Occurrence of two different species of mitoviruses in the European race of Gremmeniella abietina var. abietina, both hosted by the genetically unique Spanish population.</title>
        <authorList>
            <person name="Botella L."/>
            <person name="Tuomivirta T.T."/>
            <person name="Vervuurt S."/>
            <person name="Diez J.J."/>
            <person name="Hantula J."/>
        </authorList>
    </citation>
    <scope>NUCLEOTIDE SEQUENCE</scope>
    <source>
        <strain evidence="5">GaMRV-S53</strain>
    </source>
</reference>
<evidence type="ECO:0000256" key="2">
    <source>
        <dbReference type="ARBA" id="ARBA00022679"/>
    </source>
</evidence>
<dbReference type="InterPro" id="IPR043502">
    <property type="entry name" value="DNA/RNA_pol_sf"/>
</dbReference>
<evidence type="ECO:0000256" key="3">
    <source>
        <dbReference type="ARBA" id="ARBA00022695"/>
    </source>
</evidence>
<dbReference type="GO" id="GO:0003968">
    <property type="term" value="F:RNA-directed RNA polymerase activity"/>
    <property type="evidence" value="ECO:0007669"/>
    <property type="project" value="UniProtKB-KW"/>
</dbReference>
<dbReference type="Pfam" id="PF05919">
    <property type="entry name" value="Mitovir_RNA_pol"/>
    <property type="match status" value="1"/>
</dbReference>
<dbReference type="InterPro" id="IPR000477">
    <property type="entry name" value="RT_dom"/>
</dbReference>